<proteinExistence type="predicted"/>
<organism evidence="1 2">
    <name type="scientific">Desulfosporosinus meridiei (strain ATCC BAA-275 / DSM 13257 / KCTC 12902 / NCIMB 13706 / S10)</name>
    <dbReference type="NCBI Taxonomy" id="768704"/>
    <lineage>
        <taxon>Bacteria</taxon>
        <taxon>Bacillati</taxon>
        <taxon>Bacillota</taxon>
        <taxon>Clostridia</taxon>
        <taxon>Eubacteriales</taxon>
        <taxon>Desulfitobacteriaceae</taxon>
        <taxon>Desulfosporosinus</taxon>
    </lineage>
</organism>
<reference evidence="1 2" key="1">
    <citation type="journal article" date="2012" name="J. Bacteriol.">
        <title>Complete genome sequences of Desulfosporosinus orientis DSM765T, Desulfosporosinus youngiae DSM17734T, Desulfosporosinus meridiei DSM13257T, and Desulfosporosinus acidiphilus DSM22704T.</title>
        <authorList>
            <person name="Pester M."/>
            <person name="Brambilla E."/>
            <person name="Alazard D."/>
            <person name="Rattei T."/>
            <person name="Weinmaier T."/>
            <person name="Han J."/>
            <person name="Lucas S."/>
            <person name="Lapidus A."/>
            <person name="Cheng J.F."/>
            <person name="Goodwin L."/>
            <person name="Pitluck S."/>
            <person name="Peters L."/>
            <person name="Ovchinnikova G."/>
            <person name="Teshima H."/>
            <person name="Detter J.C."/>
            <person name="Han C.S."/>
            <person name="Tapia R."/>
            <person name="Land M.L."/>
            <person name="Hauser L."/>
            <person name="Kyrpides N.C."/>
            <person name="Ivanova N.N."/>
            <person name="Pagani I."/>
            <person name="Huntmann M."/>
            <person name="Wei C.L."/>
            <person name="Davenport K.W."/>
            <person name="Daligault H."/>
            <person name="Chain P.S."/>
            <person name="Chen A."/>
            <person name="Mavromatis K."/>
            <person name="Markowitz V."/>
            <person name="Szeto E."/>
            <person name="Mikhailova N."/>
            <person name="Pati A."/>
            <person name="Wagner M."/>
            <person name="Woyke T."/>
            <person name="Ollivier B."/>
            <person name="Klenk H.P."/>
            <person name="Spring S."/>
            <person name="Loy A."/>
        </authorList>
    </citation>
    <scope>NUCLEOTIDE SEQUENCE [LARGE SCALE GENOMIC DNA]</scope>
    <source>
        <strain evidence="2">ATCC BAA-275 / DSM 13257 / NCIMB 13706 / S10</strain>
    </source>
</reference>
<dbReference type="AlphaFoldDB" id="J7IRS4"/>
<dbReference type="EMBL" id="CP003629">
    <property type="protein sequence ID" value="AFQ44345.1"/>
    <property type="molecule type" value="Genomic_DNA"/>
</dbReference>
<dbReference type="STRING" id="768704.Desmer_2424"/>
<protein>
    <submittedName>
        <fullName evidence="1">Uncharacterized protein</fullName>
    </submittedName>
</protein>
<gene>
    <name evidence="1" type="ordered locus">Desmer_2424</name>
</gene>
<dbReference type="KEGG" id="dmi:Desmer_2424"/>
<name>J7IRS4_DESMD</name>
<accession>J7IRS4</accession>
<keyword evidence="2" id="KW-1185">Reference proteome</keyword>
<dbReference type="RefSeq" id="WP_014903259.1">
    <property type="nucleotide sequence ID" value="NC_018515.1"/>
</dbReference>
<reference evidence="2" key="2">
    <citation type="submission" date="2012-08" db="EMBL/GenBank/DDBJ databases">
        <title>Finished genome of Desulfosporosinus meridiei DSM 13257.</title>
        <authorList>
            <person name="Huntemann M."/>
            <person name="Wei C.-L."/>
            <person name="Han J."/>
            <person name="Detter J.C."/>
            <person name="Han C."/>
            <person name="Davenport K."/>
            <person name="Daligault H."/>
            <person name="Erkkila T."/>
            <person name="Gu W."/>
            <person name="Munk A.C.C."/>
            <person name="Teshima H."/>
            <person name="Xu Y."/>
            <person name="Chain P."/>
            <person name="Tapia R."/>
            <person name="Chen A."/>
            <person name="Krypides N."/>
            <person name="Mavromatis K."/>
            <person name="Markowitz V."/>
            <person name="Szeto E."/>
            <person name="Ivanova N."/>
            <person name="Mikhailova N."/>
            <person name="Ovchinnikova G."/>
            <person name="Pagani I."/>
            <person name="Pati A."/>
            <person name="Goodwin L."/>
            <person name="Peters L."/>
            <person name="Pitluck S."/>
            <person name="Woyke T."/>
            <person name="Pester M."/>
            <person name="Spring S."/>
            <person name="Ollivier B."/>
            <person name="Rattei T."/>
            <person name="Klenk H.-P."/>
            <person name="Wagner M."/>
            <person name="Loy A."/>
        </authorList>
    </citation>
    <scope>NUCLEOTIDE SEQUENCE [LARGE SCALE GENOMIC DNA]</scope>
    <source>
        <strain evidence="2">ATCC BAA-275 / DSM 13257 / NCIMB 13706 / S10</strain>
    </source>
</reference>
<dbReference type="HOGENOM" id="CLU_2272845_0_0_9"/>
<evidence type="ECO:0000313" key="2">
    <source>
        <dbReference type="Proteomes" id="UP000005262"/>
    </source>
</evidence>
<dbReference type="Proteomes" id="UP000005262">
    <property type="component" value="Chromosome"/>
</dbReference>
<evidence type="ECO:0000313" key="1">
    <source>
        <dbReference type="EMBL" id="AFQ44345.1"/>
    </source>
</evidence>
<sequence length="102" mass="12206">MKLIRKTYLQIFVNIPLTLQRRYVMIKVVQVLIKAFYIKYSQKLAAIGLRGLWTNSFENIKINSLYIYREYYRHVSDTDIRHMSVFIIIGNSRRGRVCEVDT</sequence>